<sequence length="89" mass="10256">MRLVIRSFSSSDIGTYNCVSTNSLGKTEGTLRLYGKHYFILSLVYINIRLNGVICLVLTYIHTCLTSNKHGIYINNMIENQINWHERIC</sequence>
<evidence type="ECO:0008006" key="4">
    <source>
        <dbReference type="Google" id="ProtNLM"/>
    </source>
</evidence>
<name>A0AAW1D852_9HEMI</name>
<reference evidence="2 3" key="1">
    <citation type="submission" date="2022-12" db="EMBL/GenBank/DDBJ databases">
        <title>Chromosome-level genome assembly of true bugs.</title>
        <authorList>
            <person name="Ma L."/>
            <person name="Li H."/>
        </authorList>
    </citation>
    <scope>NUCLEOTIDE SEQUENCE [LARGE SCALE GENOMIC DNA]</scope>
    <source>
        <strain evidence="2">Lab_2022b</strain>
    </source>
</reference>
<evidence type="ECO:0000313" key="3">
    <source>
        <dbReference type="Proteomes" id="UP001461498"/>
    </source>
</evidence>
<accession>A0AAW1D852</accession>
<comment type="caution">
    <text evidence="2">The sequence shown here is derived from an EMBL/GenBank/DDBJ whole genome shotgun (WGS) entry which is preliminary data.</text>
</comment>
<feature type="transmembrane region" description="Helical" evidence="1">
    <location>
        <begin position="38"/>
        <end position="61"/>
    </location>
</feature>
<dbReference type="Gene3D" id="2.60.40.10">
    <property type="entry name" value="Immunoglobulins"/>
    <property type="match status" value="1"/>
</dbReference>
<dbReference type="InterPro" id="IPR036179">
    <property type="entry name" value="Ig-like_dom_sf"/>
</dbReference>
<keyword evidence="1" id="KW-0812">Transmembrane</keyword>
<dbReference type="SUPFAM" id="SSF48726">
    <property type="entry name" value="Immunoglobulin"/>
    <property type="match status" value="1"/>
</dbReference>
<gene>
    <name evidence="2" type="ORF">O3M35_007094</name>
</gene>
<dbReference type="AlphaFoldDB" id="A0AAW1D852"/>
<dbReference type="EMBL" id="JAPXFL010000004">
    <property type="protein sequence ID" value="KAK9507186.1"/>
    <property type="molecule type" value="Genomic_DNA"/>
</dbReference>
<organism evidence="2 3">
    <name type="scientific">Rhynocoris fuscipes</name>
    <dbReference type="NCBI Taxonomy" id="488301"/>
    <lineage>
        <taxon>Eukaryota</taxon>
        <taxon>Metazoa</taxon>
        <taxon>Ecdysozoa</taxon>
        <taxon>Arthropoda</taxon>
        <taxon>Hexapoda</taxon>
        <taxon>Insecta</taxon>
        <taxon>Pterygota</taxon>
        <taxon>Neoptera</taxon>
        <taxon>Paraneoptera</taxon>
        <taxon>Hemiptera</taxon>
        <taxon>Heteroptera</taxon>
        <taxon>Panheteroptera</taxon>
        <taxon>Cimicomorpha</taxon>
        <taxon>Reduviidae</taxon>
        <taxon>Harpactorinae</taxon>
        <taxon>Harpactorini</taxon>
        <taxon>Rhynocoris</taxon>
    </lineage>
</organism>
<keyword evidence="1" id="KW-1133">Transmembrane helix</keyword>
<dbReference type="InterPro" id="IPR013783">
    <property type="entry name" value="Ig-like_fold"/>
</dbReference>
<protein>
    <recommendedName>
        <fullName evidence="4">Immunoglobulin I-set domain-containing protein</fullName>
    </recommendedName>
</protein>
<keyword evidence="3" id="KW-1185">Reference proteome</keyword>
<evidence type="ECO:0000256" key="1">
    <source>
        <dbReference type="SAM" id="Phobius"/>
    </source>
</evidence>
<evidence type="ECO:0000313" key="2">
    <source>
        <dbReference type="EMBL" id="KAK9507186.1"/>
    </source>
</evidence>
<dbReference type="Proteomes" id="UP001461498">
    <property type="component" value="Unassembled WGS sequence"/>
</dbReference>
<proteinExistence type="predicted"/>
<keyword evidence="1" id="KW-0472">Membrane</keyword>